<accession>A0ABP8MFJ6</accession>
<comment type="similarity">
    <text evidence="1">Belongs to the Rv0495c family.</text>
</comment>
<proteinExistence type="inferred from homology"/>
<comment type="caution">
    <text evidence="2">The sequence shown here is derived from an EMBL/GenBank/DDBJ whole genome shotgun (WGS) entry which is preliminary data.</text>
</comment>
<dbReference type="EMBL" id="BAABEZ010000002">
    <property type="protein sequence ID" value="GAA4449859.1"/>
    <property type="molecule type" value="Genomic_DNA"/>
</dbReference>
<dbReference type="RefSeq" id="WP_344822308.1">
    <property type="nucleotide sequence ID" value="NZ_BAABEZ010000002.1"/>
</dbReference>
<evidence type="ECO:0000313" key="3">
    <source>
        <dbReference type="Proteomes" id="UP001501410"/>
    </source>
</evidence>
<dbReference type="Pfam" id="PF11307">
    <property type="entry name" value="DUF3109"/>
    <property type="match status" value="1"/>
</dbReference>
<sequence>MIAIDNVLLSDDVISAQFVCDLEKCKGGCCVDGDCGAPITEAEAQKITEIFPVVKKYLPEAYVLEVERQGFYVTDDEHGMVTPTVNGGICVYGFTDELGVVKCGIEQAYRNGEVDFKKPISCHLFPLRIDEAAGYEMVNYEPRKSLCRPACKLGKKLQVPVYQFLKEPIVRKYGPEFYEALDALARHKAEE</sequence>
<gene>
    <name evidence="2" type="ORF">GCM10023092_04830</name>
</gene>
<keyword evidence="3" id="KW-1185">Reference proteome</keyword>
<evidence type="ECO:0000313" key="2">
    <source>
        <dbReference type="EMBL" id="GAA4449859.1"/>
    </source>
</evidence>
<name>A0ABP8MFJ6_9BACT</name>
<evidence type="ECO:0000256" key="1">
    <source>
        <dbReference type="ARBA" id="ARBA00093770"/>
    </source>
</evidence>
<organism evidence="2 3">
    <name type="scientific">Rurimicrobium arvi</name>
    <dbReference type="NCBI Taxonomy" id="2049916"/>
    <lineage>
        <taxon>Bacteria</taxon>
        <taxon>Pseudomonadati</taxon>
        <taxon>Bacteroidota</taxon>
        <taxon>Chitinophagia</taxon>
        <taxon>Chitinophagales</taxon>
        <taxon>Chitinophagaceae</taxon>
        <taxon>Rurimicrobium</taxon>
    </lineage>
</organism>
<dbReference type="Proteomes" id="UP001501410">
    <property type="component" value="Unassembled WGS sequence"/>
</dbReference>
<protein>
    <submittedName>
        <fullName evidence="2">DUF3109 family protein</fullName>
    </submittedName>
</protein>
<reference evidence="3" key="1">
    <citation type="journal article" date="2019" name="Int. J. Syst. Evol. Microbiol.">
        <title>The Global Catalogue of Microorganisms (GCM) 10K type strain sequencing project: providing services to taxonomists for standard genome sequencing and annotation.</title>
        <authorList>
            <consortium name="The Broad Institute Genomics Platform"/>
            <consortium name="The Broad Institute Genome Sequencing Center for Infectious Disease"/>
            <person name="Wu L."/>
            <person name="Ma J."/>
        </authorList>
    </citation>
    <scope>NUCLEOTIDE SEQUENCE [LARGE SCALE GENOMIC DNA]</scope>
    <source>
        <strain evidence="3">JCM 31921</strain>
    </source>
</reference>
<dbReference type="InterPro" id="IPR021458">
    <property type="entry name" value="Rv0495c"/>
</dbReference>